<dbReference type="Proteomes" id="UP000076532">
    <property type="component" value="Unassembled WGS sequence"/>
</dbReference>
<accession>A0A166C5A8</accession>
<dbReference type="InterPro" id="IPR022057">
    <property type="entry name" value="Chs7"/>
</dbReference>
<dbReference type="PANTHER" id="PTHR35329:SF1">
    <property type="entry name" value="CHITIN SYNTHASE EXPORT CHAPERONE"/>
    <property type="match status" value="1"/>
</dbReference>
<evidence type="ECO:0000313" key="4">
    <source>
        <dbReference type="Proteomes" id="UP000076532"/>
    </source>
</evidence>
<reference evidence="3 4" key="1">
    <citation type="journal article" date="2016" name="Mol. Biol. Evol.">
        <title>Comparative Genomics of Early-Diverging Mushroom-Forming Fungi Provides Insights into the Origins of Lignocellulose Decay Capabilities.</title>
        <authorList>
            <person name="Nagy L.G."/>
            <person name="Riley R."/>
            <person name="Tritt A."/>
            <person name="Adam C."/>
            <person name="Daum C."/>
            <person name="Floudas D."/>
            <person name="Sun H."/>
            <person name="Yadav J.S."/>
            <person name="Pangilinan J."/>
            <person name="Larsson K.H."/>
            <person name="Matsuura K."/>
            <person name="Barry K."/>
            <person name="Labutti K."/>
            <person name="Kuo R."/>
            <person name="Ohm R.A."/>
            <person name="Bhattacharya S.S."/>
            <person name="Shirouzu T."/>
            <person name="Yoshinaga Y."/>
            <person name="Martin F.M."/>
            <person name="Grigoriev I.V."/>
            <person name="Hibbett D.S."/>
        </authorList>
    </citation>
    <scope>NUCLEOTIDE SEQUENCE [LARGE SCALE GENOMIC DNA]</scope>
    <source>
        <strain evidence="3 4">CBS 109695</strain>
    </source>
</reference>
<keyword evidence="2" id="KW-0732">Signal</keyword>
<feature type="transmembrane region" description="Helical" evidence="1">
    <location>
        <begin position="100"/>
        <end position="122"/>
    </location>
</feature>
<feature type="transmembrane region" description="Helical" evidence="1">
    <location>
        <begin position="68"/>
        <end position="88"/>
    </location>
</feature>
<keyword evidence="1" id="KW-0472">Membrane</keyword>
<feature type="signal peptide" evidence="2">
    <location>
        <begin position="1"/>
        <end position="28"/>
    </location>
</feature>
<name>A0A166C5A8_9AGAM</name>
<feature type="transmembrane region" description="Helical" evidence="1">
    <location>
        <begin position="152"/>
        <end position="169"/>
    </location>
</feature>
<evidence type="ECO:0000256" key="1">
    <source>
        <dbReference type="SAM" id="Phobius"/>
    </source>
</evidence>
<proteinExistence type="predicted"/>
<sequence length="283" mass="29391">MRRPTRGATYFTASLVLGVFIPAGVVEASVGWGQDGAIGSASTSSAPAGVNPECGTLLAGSDHSLGNIANIIACALSMLFCAGLVVLAGQRKAAVGRTKLCIFLALYTLSLPFQLITTGSFLQQGGTPLVVITGIHAGIVATQVVEDGSASSIIPFTAISVVFLTYIALDTGMQFTHVFGPSSPLNELKSIPVFVLTSIWPAVNAPFIPCYSGVNAKIDGSFVATILETAAVGVLHLAWGVSPKNRGTTSTPYRKTISHGVEDLVFTQDRPPARGDTEKPTKK</sequence>
<feature type="transmembrane region" description="Helical" evidence="1">
    <location>
        <begin position="220"/>
        <end position="239"/>
    </location>
</feature>
<feature type="transmembrane region" description="Helical" evidence="1">
    <location>
        <begin position="128"/>
        <end position="145"/>
    </location>
</feature>
<dbReference type="GO" id="GO:0005789">
    <property type="term" value="C:endoplasmic reticulum membrane"/>
    <property type="evidence" value="ECO:0007669"/>
    <property type="project" value="TreeGrafter"/>
</dbReference>
<protein>
    <submittedName>
        <fullName evidence="3">Uncharacterized protein</fullName>
    </submittedName>
</protein>
<evidence type="ECO:0000256" key="2">
    <source>
        <dbReference type="SAM" id="SignalP"/>
    </source>
</evidence>
<dbReference type="GO" id="GO:0051082">
    <property type="term" value="F:unfolded protein binding"/>
    <property type="evidence" value="ECO:0007669"/>
    <property type="project" value="TreeGrafter"/>
</dbReference>
<dbReference type="AlphaFoldDB" id="A0A166C5A8"/>
<feature type="transmembrane region" description="Helical" evidence="1">
    <location>
        <begin position="189"/>
        <end position="208"/>
    </location>
</feature>
<feature type="chain" id="PRO_5007871498" evidence="2">
    <location>
        <begin position="29"/>
        <end position="283"/>
    </location>
</feature>
<keyword evidence="4" id="KW-1185">Reference proteome</keyword>
<dbReference type="EMBL" id="KV417635">
    <property type="protein sequence ID" value="KZP13307.1"/>
    <property type="molecule type" value="Genomic_DNA"/>
</dbReference>
<dbReference type="PANTHER" id="PTHR35329">
    <property type="entry name" value="CHITIN SYNTHASE EXPORT CHAPERONE"/>
    <property type="match status" value="1"/>
</dbReference>
<keyword evidence="1" id="KW-0812">Transmembrane</keyword>
<gene>
    <name evidence="3" type="ORF">FIBSPDRAFT_897560</name>
</gene>
<keyword evidence="1" id="KW-1133">Transmembrane helix</keyword>
<dbReference type="OrthoDB" id="5582162at2759"/>
<dbReference type="Pfam" id="PF12271">
    <property type="entry name" value="Chs7"/>
    <property type="match status" value="1"/>
</dbReference>
<evidence type="ECO:0000313" key="3">
    <source>
        <dbReference type="EMBL" id="KZP13307.1"/>
    </source>
</evidence>
<dbReference type="GO" id="GO:0006457">
    <property type="term" value="P:protein folding"/>
    <property type="evidence" value="ECO:0007669"/>
    <property type="project" value="TreeGrafter"/>
</dbReference>
<organism evidence="3 4">
    <name type="scientific">Athelia psychrophila</name>
    <dbReference type="NCBI Taxonomy" id="1759441"/>
    <lineage>
        <taxon>Eukaryota</taxon>
        <taxon>Fungi</taxon>
        <taxon>Dikarya</taxon>
        <taxon>Basidiomycota</taxon>
        <taxon>Agaricomycotina</taxon>
        <taxon>Agaricomycetes</taxon>
        <taxon>Agaricomycetidae</taxon>
        <taxon>Atheliales</taxon>
        <taxon>Atheliaceae</taxon>
        <taxon>Athelia</taxon>
    </lineage>
</organism>
<dbReference type="STRING" id="436010.A0A166C5A8"/>